<dbReference type="GO" id="GO:0046872">
    <property type="term" value="F:metal ion binding"/>
    <property type="evidence" value="ECO:0007669"/>
    <property type="project" value="UniProtKB-KW"/>
</dbReference>
<dbReference type="InterPro" id="IPR036280">
    <property type="entry name" value="Multihaem_cyt_sf"/>
</dbReference>
<dbReference type="SMART" id="SM00758">
    <property type="entry name" value="PA14"/>
    <property type="match status" value="1"/>
</dbReference>
<dbReference type="SUPFAM" id="SSF56988">
    <property type="entry name" value="Anthrax protective antigen"/>
    <property type="match status" value="1"/>
</dbReference>
<dbReference type="OrthoDB" id="9804649at2"/>
<dbReference type="InterPro" id="IPR036909">
    <property type="entry name" value="Cyt_c-like_dom_sf"/>
</dbReference>
<evidence type="ECO:0000313" key="8">
    <source>
        <dbReference type="EMBL" id="QEG40687.1"/>
    </source>
</evidence>
<dbReference type="Pfam" id="PF07691">
    <property type="entry name" value="PA14"/>
    <property type="match status" value="1"/>
</dbReference>
<feature type="domain" description="PA14" evidence="7">
    <location>
        <begin position="526"/>
        <end position="665"/>
    </location>
</feature>
<dbReference type="InterPro" id="IPR037524">
    <property type="entry name" value="PA14/GLEYA"/>
</dbReference>
<dbReference type="InterPro" id="IPR009056">
    <property type="entry name" value="Cyt_c-like_dom"/>
</dbReference>
<dbReference type="InterPro" id="IPR010496">
    <property type="entry name" value="AL/BT2_dom"/>
</dbReference>
<dbReference type="Gene3D" id="2.60.120.560">
    <property type="entry name" value="Exo-inulinase, domain 1"/>
    <property type="match status" value="1"/>
</dbReference>
<evidence type="ECO:0000313" key="9">
    <source>
        <dbReference type="Proteomes" id="UP000325286"/>
    </source>
</evidence>
<evidence type="ECO:0000256" key="2">
    <source>
        <dbReference type="ARBA" id="ARBA00022723"/>
    </source>
</evidence>
<dbReference type="SUPFAM" id="SSF48695">
    <property type="entry name" value="Multiheme cytochromes"/>
    <property type="match status" value="1"/>
</dbReference>
<name>A0A5B9QNK4_9BACT</name>
<evidence type="ECO:0000259" key="7">
    <source>
        <dbReference type="PROSITE" id="PS51820"/>
    </source>
</evidence>
<dbReference type="GO" id="GO:0009055">
    <property type="term" value="F:electron transfer activity"/>
    <property type="evidence" value="ECO:0007669"/>
    <property type="project" value="InterPro"/>
</dbReference>
<feature type="domain" description="Cytochrome c" evidence="6">
    <location>
        <begin position="439"/>
        <end position="522"/>
    </location>
</feature>
<sequence length="1209" mass="131853">MSRYCSAFQPPQAVGIPVAWGLPIILALSFAWNLSALPLAAQTYATPEAAAQDPDFAVQGEYLGNQRGMQVIARGEGEFEIVIYEGGLPGAGWNRVAPRRVDGDADVVADLVESLELQRVERSSPTLDAPPPKGAIVLFDGSQQSLEKNWKPGARRSEDGLLQEGATSRETFGDYTLHLEFRTPFMPAASGQGRGNSGVYHQGRYETQVLDSFGLEGADNEAGGIYEHRDPDLNMCFPPLQWQTYDVNFTAPRFDAAGKKISDARLTVRLNGVVVQPDVAVPGTTRAAPLAENAAPGPIFLQNHGNPVRFRNIWLLPRDAQREAGRPRVPAFERFYASGIGDAVEGGQLLMAGLACTACHQGESTIPDKRGPNLTQVAARVRPDHLVAMIADPHGTKPGTAMPDPWNGVDEAEKQRLAKAIASYLSGELKITDRPGDSKAAQRGEQLYDSIGCRACHNGQSDNARSLATSVPLGDLGQKYTLDSLTEFLLDPHAVRPGMRMPQLANDRVEARDLACYLLRDVVLVPGGERFKYRLYEGSWDKLPDFDSLEPVDTGVMQDLDITAVKPKSNFGMVFETYFPVTTAGEYTFYIACDDGGRVTIGDKVVVVHDGIHPATEKSGKIKLPVGVHPVKIEYFEKAGQEELRLKIDGPDFKAADAGALMNGDPSGETLQELVESTFRPDPSLVEAGAAAFQQQRCASCHEFKDPGGKAVAASLTAPSLEHVASHLDQGCLADNPPAGVPDFSLSPSQREAIVAALATLDRPATPQQRTHLTMAAMNCYACHDRNGIGGPETAREANFQTTTQEMGNEGRLPPSLTGVGDKLNDAYVATILEQGANERPYMKTRMPAFRYQPLKTLHADINSLDRKTAADPVATNQSHELVVSNGRALVGDKGLACIKCHTYDNVGVEGIRALDALRWPVRLREDWFHRYLMDPQKYRPGTRMPASFVDGQSALKTIYDGDPALQINAIWKYLSSDDPKPPSGLVQGAIVLTPVDEPILYRNFITDLSPRGIAVGYPESVNLAWDAQAMGLVKIWQNEFIDARKHWVGRGPGQQAPLGDAVIRIDPDGPLAIVDSVDAPWPKLSARERGYQFLGYRLNADKQPVFRYRFNGNTVEDFCRPLGGSADQRGFERSIKIENPSPQGKRFFRAAVGDVETLPDGRFRLSTGGVLSIKGAGEPQWVTIDGKTELRFQLPAEQVVEITETIHW</sequence>
<dbReference type="EMBL" id="CP042914">
    <property type="protein sequence ID" value="QEG40687.1"/>
    <property type="molecule type" value="Genomic_DNA"/>
</dbReference>
<dbReference type="SUPFAM" id="SSF46626">
    <property type="entry name" value="Cytochrome c"/>
    <property type="match status" value="4"/>
</dbReference>
<dbReference type="KEGG" id="rul:UC8_27040"/>
<dbReference type="Pfam" id="PF06439">
    <property type="entry name" value="3keto-disac_hyd"/>
    <property type="match status" value="1"/>
</dbReference>
<gene>
    <name evidence="8" type="ORF">UC8_27040</name>
</gene>
<reference evidence="8 9" key="1">
    <citation type="submission" date="2019-08" db="EMBL/GenBank/DDBJ databases">
        <title>Deep-cultivation of Planctomycetes and their phenomic and genomic characterization uncovers novel biology.</title>
        <authorList>
            <person name="Wiegand S."/>
            <person name="Jogler M."/>
            <person name="Boedeker C."/>
            <person name="Pinto D."/>
            <person name="Vollmers J."/>
            <person name="Rivas-Marin E."/>
            <person name="Kohn T."/>
            <person name="Peeters S.H."/>
            <person name="Heuer A."/>
            <person name="Rast P."/>
            <person name="Oberbeckmann S."/>
            <person name="Bunk B."/>
            <person name="Jeske O."/>
            <person name="Meyerdierks A."/>
            <person name="Storesund J.E."/>
            <person name="Kallscheuer N."/>
            <person name="Luecker S."/>
            <person name="Lage O.M."/>
            <person name="Pohl T."/>
            <person name="Merkel B.J."/>
            <person name="Hornburger P."/>
            <person name="Mueller R.-W."/>
            <person name="Bruemmer F."/>
            <person name="Labrenz M."/>
            <person name="Spormann A.M."/>
            <person name="Op den Camp H."/>
            <person name="Overmann J."/>
            <person name="Amann R."/>
            <person name="Jetten M.S.M."/>
            <person name="Mascher T."/>
            <person name="Medema M.H."/>
            <person name="Devos D.P."/>
            <person name="Kaster A.-K."/>
            <person name="Ovreas L."/>
            <person name="Rohde M."/>
            <person name="Galperin M.Y."/>
            <person name="Jogler C."/>
        </authorList>
    </citation>
    <scope>NUCLEOTIDE SEQUENCE [LARGE SCALE GENOMIC DNA]</scope>
    <source>
        <strain evidence="8 9">UC8</strain>
    </source>
</reference>
<dbReference type="Gene3D" id="1.10.760.10">
    <property type="entry name" value="Cytochrome c-like domain"/>
    <property type="match status" value="5"/>
</dbReference>
<evidence type="ECO:0000256" key="5">
    <source>
        <dbReference type="SAM" id="Phobius"/>
    </source>
</evidence>
<keyword evidence="5" id="KW-0472">Membrane</keyword>
<evidence type="ECO:0000256" key="3">
    <source>
        <dbReference type="ARBA" id="ARBA00023004"/>
    </source>
</evidence>
<dbReference type="Gene3D" id="3.90.182.10">
    <property type="entry name" value="Toxin - Anthrax Protective Antigen,domain 1"/>
    <property type="match status" value="1"/>
</dbReference>
<feature type="domain" description="Cytochrome c" evidence="6">
    <location>
        <begin position="684"/>
        <end position="762"/>
    </location>
</feature>
<keyword evidence="2 4" id="KW-0479">Metal-binding</keyword>
<keyword evidence="3 4" id="KW-0408">Iron</keyword>
<feature type="transmembrane region" description="Helical" evidence="5">
    <location>
        <begin position="12"/>
        <end position="32"/>
    </location>
</feature>
<feature type="domain" description="Cytochrome c" evidence="6">
    <location>
        <begin position="764"/>
        <end position="870"/>
    </location>
</feature>
<dbReference type="AlphaFoldDB" id="A0A5B9QNK4"/>
<evidence type="ECO:0000259" key="6">
    <source>
        <dbReference type="PROSITE" id="PS51007"/>
    </source>
</evidence>
<proteinExistence type="predicted"/>
<keyword evidence="1 4" id="KW-0349">Heme</keyword>
<dbReference type="PROSITE" id="PS51007">
    <property type="entry name" value="CYTC"/>
    <property type="match status" value="4"/>
</dbReference>
<dbReference type="InterPro" id="IPR011658">
    <property type="entry name" value="PA14_dom"/>
</dbReference>
<accession>A0A5B9QNK4</accession>
<dbReference type="GO" id="GO:0016787">
    <property type="term" value="F:hydrolase activity"/>
    <property type="evidence" value="ECO:0007669"/>
    <property type="project" value="InterPro"/>
</dbReference>
<evidence type="ECO:0000256" key="4">
    <source>
        <dbReference type="PROSITE-ProRule" id="PRU00433"/>
    </source>
</evidence>
<dbReference type="Proteomes" id="UP000325286">
    <property type="component" value="Chromosome"/>
</dbReference>
<protein>
    <submittedName>
        <fullName evidence="8">Cytochrome c</fullName>
    </submittedName>
</protein>
<dbReference type="PANTHER" id="PTHR33546:SF1">
    <property type="entry name" value="LARGE, MULTIFUNCTIONAL SECRETED PROTEIN"/>
    <property type="match status" value="1"/>
</dbReference>
<dbReference type="GO" id="GO:0020037">
    <property type="term" value="F:heme binding"/>
    <property type="evidence" value="ECO:0007669"/>
    <property type="project" value="InterPro"/>
</dbReference>
<evidence type="ECO:0000256" key="1">
    <source>
        <dbReference type="ARBA" id="ARBA00022617"/>
    </source>
</evidence>
<dbReference type="PROSITE" id="PS51820">
    <property type="entry name" value="PA14"/>
    <property type="match status" value="1"/>
</dbReference>
<keyword evidence="5" id="KW-0812">Transmembrane</keyword>
<dbReference type="PANTHER" id="PTHR33546">
    <property type="entry name" value="LARGE, MULTIFUNCTIONAL SECRETED PROTEIN-RELATED"/>
    <property type="match status" value="1"/>
</dbReference>
<organism evidence="8 9">
    <name type="scientific">Roseimaritima ulvae</name>
    <dbReference type="NCBI Taxonomy" id="980254"/>
    <lineage>
        <taxon>Bacteria</taxon>
        <taxon>Pseudomonadati</taxon>
        <taxon>Planctomycetota</taxon>
        <taxon>Planctomycetia</taxon>
        <taxon>Pirellulales</taxon>
        <taxon>Pirellulaceae</taxon>
        <taxon>Roseimaritima</taxon>
    </lineage>
</organism>
<feature type="domain" description="Cytochrome c" evidence="6">
    <location>
        <begin position="341"/>
        <end position="429"/>
    </location>
</feature>
<dbReference type="RefSeq" id="WP_084426311.1">
    <property type="nucleotide sequence ID" value="NZ_CP042914.1"/>
</dbReference>
<keyword evidence="5" id="KW-1133">Transmembrane helix</keyword>
<keyword evidence="9" id="KW-1185">Reference proteome</keyword>